<dbReference type="AlphaFoldDB" id="A0A7G8Q4B0"/>
<feature type="region of interest" description="Disordered" evidence="2">
    <location>
        <begin position="149"/>
        <end position="177"/>
    </location>
</feature>
<dbReference type="CDD" id="cd06257">
    <property type="entry name" value="DnaJ"/>
    <property type="match status" value="1"/>
</dbReference>
<evidence type="ECO:0000259" key="3">
    <source>
        <dbReference type="PROSITE" id="PS50076"/>
    </source>
</evidence>
<feature type="domain" description="J" evidence="3">
    <location>
        <begin position="9"/>
        <end position="69"/>
    </location>
</feature>
<proteinExistence type="predicted"/>
<evidence type="ECO:0000256" key="2">
    <source>
        <dbReference type="SAM" id="MobiDB-lite"/>
    </source>
</evidence>
<feature type="compositionally biased region" description="Low complexity" evidence="2">
    <location>
        <begin position="150"/>
        <end position="161"/>
    </location>
</feature>
<feature type="region of interest" description="Disordered" evidence="2">
    <location>
        <begin position="71"/>
        <end position="110"/>
    </location>
</feature>
<dbReference type="Proteomes" id="UP000515873">
    <property type="component" value="Chromosome"/>
</dbReference>
<reference evidence="4 5" key="1">
    <citation type="submission" date="2020-08" db="EMBL/GenBank/DDBJ databases">
        <title>Dyella sp. G9 isolated from forest soil.</title>
        <authorList>
            <person name="Fu J."/>
            <person name="Qiu L."/>
        </authorList>
    </citation>
    <scope>NUCLEOTIDE SEQUENCE [LARGE SCALE GENOMIC DNA]</scope>
    <source>
        <strain evidence="4 5">G9</strain>
    </source>
</reference>
<keyword evidence="5" id="KW-1185">Reference proteome</keyword>
<dbReference type="InterPro" id="IPR036869">
    <property type="entry name" value="J_dom_sf"/>
</dbReference>
<dbReference type="RefSeq" id="WP_187057077.1">
    <property type="nucleotide sequence ID" value="NZ_CP060412.1"/>
</dbReference>
<dbReference type="EMBL" id="CP060412">
    <property type="protein sequence ID" value="QNK01618.1"/>
    <property type="molecule type" value="Genomic_DNA"/>
</dbReference>
<sequence length="244" mass="26595">MTHETDFLDLYRRLGLDPGCELDALKQAYRRHVAALHPDRRQGAPADDRAAARLQRLTAQYGAAMDFHRRHGRLPGAPQVASPGMTETRSAHLGETREPADPFAGRQVPAGHADGWHETVAPPGHRPRARLAVVLLAVALLTLGWMWHESSPTSPTSTPDSADAEAPDQRGAGNMLGEPAPTGAVLCLGMSPDDVRDIEGEPDAVHGRIWEYGPSWIRFDNDQVVEWHESPLRPLHVAAIGPAR</sequence>
<dbReference type="SMART" id="SM00271">
    <property type="entry name" value="DnaJ"/>
    <property type="match status" value="1"/>
</dbReference>
<evidence type="ECO:0000313" key="5">
    <source>
        <dbReference type="Proteomes" id="UP000515873"/>
    </source>
</evidence>
<feature type="compositionally biased region" description="Basic and acidic residues" evidence="2">
    <location>
        <begin position="89"/>
        <end position="100"/>
    </location>
</feature>
<keyword evidence="1" id="KW-0143">Chaperone</keyword>
<dbReference type="Gene3D" id="1.10.287.110">
    <property type="entry name" value="DnaJ domain"/>
    <property type="match status" value="1"/>
</dbReference>
<dbReference type="KEGG" id="dtl:H8F01_00085"/>
<gene>
    <name evidence="4" type="ORF">H8F01_00085</name>
</gene>
<dbReference type="SUPFAM" id="SSF46565">
    <property type="entry name" value="Chaperone J-domain"/>
    <property type="match status" value="1"/>
</dbReference>
<dbReference type="InterPro" id="IPR001623">
    <property type="entry name" value="DnaJ_domain"/>
</dbReference>
<dbReference type="Pfam" id="PF00226">
    <property type="entry name" value="DnaJ"/>
    <property type="match status" value="1"/>
</dbReference>
<evidence type="ECO:0000313" key="4">
    <source>
        <dbReference type="EMBL" id="QNK01618.1"/>
    </source>
</evidence>
<dbReference type="PROSITE" id="PS50076">
    <property type="entry name" value="DNAJ_2"/>
    <property type="match status" value="1"/>
</dbReference>
<name>A0A7G8Q4B0_9GAMM</name>
<protein>
    <submittedName>
        <fullName evidence="4">J domain-containing protein</fullName>
    </submittedName>
</protein>
<organism evidence="4 5">
    <name type="scientific">Dyella telluris</name>
    <dbReference type="NCBI Taxonomy" id="2763498"/>
    <lineage>
        <taxon>Bacteria</taxon>
        <taxon>Pseudomonadati</taxon>
        <taxon>Pseudomonadota</taxon>
        <taxon>Gammaproteobacteria</taxon>
        <taxon>Lysobacterales</taxon>
        <taxon>Rhodanobacteraceae</taxon>
        <taxon>Dyella</taxon>
    </lineage>
</organism>
<accession>A0A7G8Q4B0</accession>
<evidence type="ECO:0000256" key="1">
    <source>
        <dbReference type="ARBA" id="ARBA00023186"/>
    </source>
</evidence>